<evidence type="ECO:0000313" key="1">
    <source>
        <dbReference type="EMBL" id="KAH1183333.1"/>
    </source>
</evidence>
<protein>
    <submittedName>
        <fullName evidence="1">Uncharacterized protein</fullName>
    </submittedName>
</protein>
<reference evidence="1" key="1">
    <citation type="submission" date="2021-09" db="EMBL/GenBank/DDBJ databases">
        <title>The genome of Mauremys mutica provides insights into the evolution of semi-aquatic lifestyle.</title>
        <authorList>
            <person name="Gong S."/>
            <person name="Gao Y."/>
        </authorList>
    </citation>
    <scope>NUCLEOTIDE SEQUENCE</scope>
    <source>
        <strain evidence="1">MM-2020</strain>
        <tissue evidence="1">Muscle</tissue>
    </source>
</reference>
<dbReference type="EMBL" id="JAHDVG010000466">
    <property type="protein sequence ID" value="KAH1183333.1"/>
    <property type="molecule type" value="Genomic_DNA"/>
</dbReference>
<dbReference type="Proteomes" id="UP000827986">
    <property type="component" value="Unassembled WGS sequence"/>
</dbReference>
<dbReference type="AlphaFoldDB" id="A0A9D3XNT4"/>
<comment type="caution">
    <text evidence="1">The sequence shown here is derived from an EMBL/GenBank/DDBJ whole genome shotgun (WGS) entry which is preliminary data.</text>
</comment>
<accession>A0A9D3XNT4</accession>
<proteinExistence type="predicted"/>
<name>A0A9D3XNT4_9SAUR</name>
<organism evidence="1 2">
    <name type="scientific">Mauremys mutica</name>
    <name type="common">yellowpond turtle</name>
    <dbReference type="NCBI Taxonomy" id="74926"/>
    <lineage>
        <taxon>Eukaryota</taxon>
        <taxon>Metazoa</taxon>
        <taxon>Chordata</taxon>
        <taxon>Craniata</taxon>
        <taxon>Vertebrata</taxon>
        <taxon>Euteleostomi</taxon>
        <taxon>Archelosauria</taxon>
        <taxon>Testudinata</taxon>
        <taxon>Testudines</taxon>
        <taxon>Cryptodira</taxon>
        <taxon>Durocryptodira</taxon>
        <taxon>Testudinoidea</taxon>
        <taxon>Geoemydidae</taxon>
        <taxon>Geoemydinae</taxon>
        <taxon>Mauremys</taxon>
    </lineage>
</organism>
<sequence>MCLLKEAANARALAEESGALNDAMQAGCAPFCQSVRRALDSFLFSSGSSCTKQAISPRHPTPEVAMVEGHHGLEVRHSNSQRRGQEHLSPKCIHLPVLSIHRGRVTLPRSELLLAAATPANLVQDGCGNERNFPVEPDTVCPLS</sequence>
<keyword evidence="2" id="KW-1185">Reference proteome</keyword>
<evidence type="ECO:0000313" key="2">
    <source>
        <dbReference type="Proteomes" id="UP000827986"/>
    </source>
</evidence>
<gene>
    <name evidence="1" type="ORF">KIL84_004825</name>
</gene>